<dbReference type="SUPFAM" id="SSF53335">
    <property type="entry name" value="S-adenosyl-L-methionine-dependent methyltransferases"/>
    <property type="match status" value="1"/>
</dbReference>
<dbReference type="InterPro" id="IPR029063">
    <property type="entry name" value="SAM-dependent_MTases_sf"/>
</dbReference>
<dbReference type="Gene3D" id="3.40.50.150">
    <property type="entry name" value="Vaccinia Virus protein VP39"/>
    <property type="match status" value="1"/>
</dbReference>
<evidence type="ECO:0000256" key="5">
    <source>
        <dbReference type="ARBA" id="ARBA00022691"/>
    </source>
</evidence>
<dbReference type="GO" id="GO:1904047">
    <property type="term" value="F:S-adenosyl-L-methionine binding"/>
    <property type="evidence" value="ECO:0007669"/>
    <property type="project" value="TreeGrafter"/>
</dbReference>
<dbReference type="Proteomes" id="UP000029707">
    <property type="component" value="Unassembled WGS sequence"/>
</dbReference>
<dbReference type="GO" id="GO:0043565">
    <property type="term" value="F:sequence-specific DNA binding"/>
    <property type="evidence" value="ECO:0007669"/>
    <property type="project" value="TreeGrafter"/>
</dbReference>
<dbReference type="GO" id="GO:0006298">
    <property type="term" value="P:mismatch repair"/>
    <property type="evidence" value="ECO:0007669"/>
    <property type="project" value="TreeGrafter"/>
</dbReference>
<dbReference type="EC" id="2.1.1.72" evidence="2"/>
<dbReference type="PANTHER" id="PTHR30481:SF3">
    <property type="entry name" value="DNA ADENINE METHYLASE"/>
    <property type="match status" value="1"/>
</dbReference>
<dbReference type="GO" id="GO:0032259">
    <property type="term" value="P:methylation"/>
    <property type="evidence" value="ECO:0007669"/>
    <property type="project" value="UniProtKB-KW"/>
</dbReference>
<comment type="similarity">
    <text evidence="1">Belongs to the N(4)/N(6)-methyltransferase family.</text>
</comment>
<keyword evidence="8" id="KW-1185">Reference proteome</keyword>
<keyword evidence="5" id="KW-0949">S-adenosyl-L-methionine</keyword>
<dbReference type="InterPro" id="IPR012327">
    <property type="entry name" value="MeTrfase_D12"/>
</dbReference>
<comment type="caution">
    <text evidence="7">The sequence shown here is derived from an EMBL/GenBank/DDBJ whole genome shotgun (WGS) entry which is preliminary data.</text>
</comment>
<comment type="catalytic activity">
    <reaction evidence="6">
        <text>a 2'-deoxyadenosine in DNA + S-adenosyl-L-methionine = an N(6)-methyl-2'-deoxyadenosine in DNA + S-adenosyl-L-homocysteine + H(+)</text>
        <dbReference type="Rhea" id="RHEA:15197"/>
        <dbReference type="Rhea" id="RHEA-COMP:12418"/>
        <dbReference type="Rhea" id="RHEA-COMP:12419"/>
        <dbReference type="ChEBI" id="CHEBI:15378"/>
        <dbReference type="ChEBI" id="CHEBI:57856"/>
        <dbReference type="ChEBI" id="CHEBI:59789"/>
        <dbReference type="ChEBI" id="CHEBI:90615"/>
        <dbReference type="ChEBI" id="CHEBI:90616"/>
        <dbReference type="EC" id="2.1.1.72"/>
    </reaction>
</comment>
<dbReference type="InterPro" id="IPR023095">
    <property type="entry name" value="Ade_MeTrfase_dom_2"/>
</dbReference>
<sequence length="205" mass="24080">MHFLKSPLNYIGGKYRILSQILPLFPSRIDTFVDLFCGGCSVGINIHQAQKIICNDNLKFLIDFYQFLQAHNAELILQEIHHTIAKYHLSLQNVQGYNALRKDYNTNKSPLLLFVLIAFSFNHQIRFNNAHEFNNLFGKNRSHFNPTMKGKENHILKQWLDKHCFKVHFVCTHYTNANYQTKHKDKTQTQEVLITNYNPLKESKN</sequence>
<accession>A0A4U8TQJ2</accession>
<evidence type="ECO:0000313" key="7">
    <source>
        <dbReference type="EMBL" id="TLE02930.1"/>
    </source>
</evidence>
<dbReference type="AlphaFoldDB" id="A0A4U8TQJ2"/>
<evidence type="ECO:0000256" key="6">
    <source>
        <dbReference type="ARBA" id="ARBA00047942"/>
    </source>
</evidence>
<dbReference type="RefSeq" id="WP_034363192.1">
    <property type="nucleotide sequence ID" value="NZ_CAJUDB010000022.1"/>
</dbReference>
<dbReference type="PANTHER" id="PTHR30481">
    <property type="entry name" value="DNA ADENINE METHYLASE"/>
    <property type="match status" value="1"/>
</dbReference>
<keyword evidence="4" id="KW-0808">Transferase</keyword>
<name>A0A4U8TQJ2_9HELI</name>
<dbReference type="GO" id="GO:0009307">
    <property type="term" value="P:DNA restriction-modification system"/>
    <property type="evidence" value="ECO:0007669"/>
    <property type="project" value="InterPro"/>
</dbReference>
<evidence type="ECO:0000256" key="4">
    <source>
        <dbReference type="ARBA" id="ARBA00022679"/>
    </source>
</evidence>
<gene>
    <name evidence="7" type="ORF">LS65_003140</name>
</gene>
<dbReference type="Pfam" id="PF02086">
    <property type="entry name" value="MethyltransfD12"/>
    <property type="match status" value="1"/>
</dbReference>
<protein>
    <recommendedName>
        <fullName evidence="2">site-specific DNA-methyltransferase (adenine-specific)</fullName>
        <ecNumber evidence="2">2.1.1.72</ecNumber>
    </recommendedName>
</protein>
<evidence type="ECO:0000256" key="2">
    <source>
        <dbReference type="ARBA" id="ARBA00011900"/>
    </source>
</evidence>
<dbReference type="STRING" id="425400.LS65_08915"/>
<evidence type="ECO:0000256" key="3">
    <source>
        <dbReference type="ARBA" id="ARBA00022603"/>
    </source>
</evidence>
<reference evidence="7 8" key="1">
    <citation type="journal article" date="2014" name="Genome Announc.">
        <title>Draft genome sequences of eight enterohepatic helicobacter species isolated from both laboratory and wild rodents.</title>
        <authorList>
            <person name="Sheh A."/>
            <person name="Shen Z."/>
            <person name="Fox J.G."/>
        </authorList>
    </citation>
    <scope>NUCLEOTIDE SEQUENCE [LARGE SCALE GENOMIC DNA]</scope>
    <source>
        <strain evidence="7 8">MIT 01-6451</strain>
    </source>
</reference>
<dbReference type="OrthoDB" id="9805629at2"/>
<keyword evidence="3 7" id="KW-0489">Methyltransferase</keyword>
<dbReference type="PRINTS" id="PR00505">
    <property type="entry name" value="D12N6MTFRASE"/>
</dbReference>
<proteinExistence type="inferred from homology"/>
<evidence type="ECO:0000313" key="8">
    <source>
        <dbReference type="Proteomes" id="UP000029707"/>
    </source>
</evidence>
<organism evidence="7 8">
    <name type="scientific">Helicobacter japonicus</name>
    <dbReference type="NCBI Taxonomy" id="425400"/>
    <lineage>
        <taxon>Bacteria</taxon>
        <taxon>Pseudomonadati</taxon>
        <taxon>Campylobacterota</taxon>
        <taxon>Epsilonproteobacteria</taxon>
        <taxon>Campylobacterales</taxon>
        <taxon>Helicobacteraceae</taxon>
        <taxon>Helicobacter</taxon>
    </lineage>
</organism>
<evidence type="ECO:0000256" key="1">
    <source>
        <dbReference type="ARBA" id="ARBA00006594"/>
    </source>
</evidence>
<dbReference type="GO" id="GO:0009007">
    <property type="term" value="F:site-specific DNA-methyltransferase (adenine-specific) activity"/>
    <property type="evidence" value="ECO:0007669"/>
    <property type="project" value="UniProtKB-EC"/>
</dbReference>
<dbReference type="EMBL" id="JRMQ02000002">
    <property type="protein sequence ID" value="TLE02930.1"/>
    <property type="molecule type" value="Genomic_DNA"/>
</dbReference>
<dbReference type="Gene3D" id="1.10.1020.10">
    <property type="entry name" value="Adenine-specific Methyltransferase, Domain 2"/>
    <property type="match status" value="1"/>
</dbReference>